<gene>
    <name evidence="3" type="ORF">EHS13_19455</name>
</gene>
<evidence type="ECO:0000313" key="4">
    <source>
        <dbReference type="Proteomes" id="UP000426246"/>
    </source>
</evidence>
<organism evidence="3 4">
    <name type="scientific">Paenibacillus psychroresistens</name>
    <dbReference type="NCBI Taxonomy" id="1778678"/>
    <lineage>
        <taxon>Bacteria</taxon>
        <taxon>Bacillati</taxon>
        <taxon>Bacillota</taxon>
        <taxon>Bacilli</taxon>
        <taxon>Bacillales</taxon>
        <taxon>Paenibacillaceae</taxon>
        <taxon>Paenibacillus</taxon>
    </lineage>
</organism>
<dbReference type="Pfam" id="PF07238">
    <property type="entry name" value="PilZ"/>
    <property type="match status" value="1"/>
</dbReference>
<dbReference type="InterPro" id="IPR009926">
    <property type="entry name" value="T3SS_YcgR_PilZN"/>
</dbReference>
<keyword evidence="4" id="KW-1185">Reference proteome</keyword>
<dbReference type="Proteomes" id="UP000426246">
    <property type="component" value="Chromosome"/>
</dbReference>
<dbReference type="AlphaFoldDB" id="A0A6B8RNF0"/>
<proteinExistence type="predicted"/>
<dbReference type="EMBL" id="CP034235">
    <property type="protein sequence ID" value="QGQ96906.1"/>
    <property type="molecule type" value="Genomic_DNA"/>
</dbReference>
<evidence type="ECO:0000313" key="3">
    <source>
        <dbReference type="EMBL" id="QGQ96906.1"/>
    </source>
</evidence>
<reference evidence="4" key="1">
    <citation type="submission" date="2018-11" db="EMBL/GenBank/DDBJ databases">
        <title>Complete genome sequence of Paenibacillus sp. ML311-T8.</title>
        <authorList>
            <person name="Nam Y.-D."/>
            <person name="Kang J."/>
            <person name="Chung W.-H."/>
            <person name="Park Y.S."/>
        </authorList>
    </citation>
    <scope>NUCLEOTIDE SEQUENCE [LARGE SCALE GENOMIC DNA]</scope>
    <source>
        <strain evidence="4">ML311-T8</strain>
    </source>
</reference>
<feature type="domain" description="Type III secretion system flagellar brake protein YcgR PilZN" evidence="2">
    <location>
        <begin position="4"/>
        <end position="93"/>
    </location>
</feature>
<evidence type="ECO:0000259" key="1">
    <source>
        <dbReference type="Pfam" id="PF07238"/>
    </source>
</evidence>
<evidence type="ECO:0000259" key="2">
    <source>
        <dbReference type="Pfam" id="PF12945"/>
    </source>
</evidence>
<accession>A0A6B8RNF0</accession>
<protein>
    <submittedName>
        <fullName evidence="3">Glycosyl transferase</fullName>
    </submittedName>
</protein>
<dbReference type="GO" id="GO:0035438">
    <property type="term" value="F:cyclic-di-GMP binding"/>
    <property type="evidence" value="ECO:0007669"/>
    <property type="project" value="InterPro"/>
</dbReference>
<dbReference type="GO" id="GO:0016740">
    <property type="term" value="F:transferase activity"/>
    <property type="evidence" value="ECO:0007669"/>
    <property type="project" value="UniProtKB-KW"/>
</dbReference>
<dbReference type="OrthoDB" id="1951449at2"/>
<dbReference type="KEGG" id="ppsc:EHS13_19455"/>
<feature type="domain" description="PilZ" evidence="1">
    <location>
        <begin position="102"/>
        <end position="209"/>
    </location>
</feature>
<dbReference type="Gene3D" id="2.40.10.220">
    <property type="entry name" value="predicted glycosyltransferase like domains"/>
    <property type="match status" value="1"/>
</dbReference>
<dbReference type="InterPro" id="IPR009875">
    <property type="entry name" value="PilZ_domain"/>
</dbReference>
<name>A0A6B8RNF0_9BACL</name>
<dbReference type="Pfam" id="PF12945">
    <property type="entry name" value="PilZNR"/>
    <property type="match status" value="1"/>
</dbReference>
<sequence length="216" mass="24962">MLPKVNQILYMQVNSIDEEEAKEELKARIADVLDEHVLIELPLRVKTGKVKRLYAGDELSAYYITEGGVKNYFITSVLGFREDVLKLVVLKKPELESITKVQRRNFLRVPAELEIAVKVSEIVQFMGYTDDVGGGGISFLCEKNIPIQVKNEASCWLLVPFKNGKVEHANFKAELVRVKQTETEQQLVMLRFIDISDRERQKIIKYCFERQLELRK</sequence>
<keyword evidence="3" id="KW-0808">Transferase</keyword>